<comment type="caution">
    <text evidence="2">The sequence shown here is derived from an EMBL/GenBank/DDBJ whole genome shotgun (WGS) entry which is preliminary data.</text>
</comment>
<evidence type="ECO:0000259" key="1">
    <source>
        <dbReference type="PROSITE" id="PS50983"/>
    </source>
</evidence>
<dbReference type="Proteomes" id="UP000431264">
    <property type="component" value="Unassembled WGS sequence"/>
</dbReference>
<dbReference type="PANTHER" id="PTHR30535:SF34">
    <property type="entry name" value="MOLYBDATE-BINDING PROTEIN MOLA"/>
    <property type="match status" value="1"/>
</dbReference>
<dbReference type="EMBL" id="WQLW01000020">
    <property type="protein sequence ID" value="MVO11049.1"/>
    <property type="molecule type" value="Genomic_DNA"/>
</dbReference>
<dbReference type="AlphaFoldDB" id="A0A6I4IVQ5"/>
<dbReference type="GO" id="GO:0071281">
    <property type="term" value="P:cellular response to iron ion"/>
    <property type="evidence" value="ECO:0007669"/>
    <property type="project" value="TreeGrafter"/>
</dbReference>
<dbReference type="Gene3D" id="3.40.50.1980">
    <property type="entry name" value="Nitrogenase molybdenum iron protein domain"/>
    <property type="match status" value="2"/>
</dbReference>
<feature type="domain" description="Fe/B12 periplasmic-binding" evidence="1">
    <location>
        <begin position="93"/>
        <end position="365"/>
    </location>
</feature>
<dbReference type="Pfam" id="PF01497">
    <property type="entry name" value="Peripla_BP_2"/>
    <property type="match status" value="1"/>
</dbReference>
<sequence>MKFAYRLLLLLPFLLLGCKETTKNTPVVSKVPENEIQYASGLAIYKYDGYSVIKVLNPWPKAEKTFTYILKQQNGVVPDSLHDYTTVTVPLQKLVVTSTTIIPFLEMLDSETKLIGFPHTNYISSTKTRALIDSGKVRDVGQNESLNIELLFDMQPDAIVTFGVDNTNPMVDKLTSNGLHVLFQGDWMEQSPLGKAEWIKFYAALLGKEKEGDSIFNSIANNYQQTLTLVKDLAPQQKVLYGSLYKDQWFVARGNSWIAQFLQDAKADYLWKDLPGMGSEPLSFESVFDTAAHADVWITNGSIMSLDQLLEENHHYAKFDAFQHKNVYSFESQKGATGGTIYYETAPSRPDLVLKDYIKIFHPTVLPNYTFTFAKKLD</sequence>
<dbReference type="InterPro" id="IPR050902">
    <property type="entry name" value="ABC_Transporter_SBP"/>
</dbReference>
<dbReference type="InterPro" id="IPR002491">
    <property type="entry name" value="ABC_transptr_periplasmic_BD"/>
</dbReference>
<dbReference type="RefSeq" id="WP_140999471.1">
    <property type="nucleotide sequence ID" value="NZ_VDCZ01000020.1"/>
</dbReference>
<dbReference type="OrthoDB" id="9812528at2"/>
<reference evidence="3" key="1">
    <citation type="submission" date="2019-05" db="EMBL/GenBank/DDBJ databases">
        <title>Flavobacterium profundi sp. nov., isolated from a deep-sea seamount.</title>
        <authorList>
            <person name="Zhang D.-C."/>
        </authorList>
    </citation>
    <scope>NUCLEOTIDE SEQUENCE [LARGE SCALE GENOMIC DNA]</scope>
    <source>
        <strain evidence="3">TP390</strain>
    </source>
</reference>
<evidence type="ECO:0000313" key="3">
    <source>
        <dbReference type="Proteomes" id="UP000431264"/>
    </source>
</evidence>
<accession>A0A6I4IVQ5</accession>
<protein>
    <submittedName>
        <fullName evidence="2">ABC transporter substrate-binding protein</fullName>
    </submittedName>
</protein>
<name>A0A6I4IVQ5_9FLAO</name>
<organism evidence="2 3">
    <name type="scientific">Flavobacterium profundi</name>
    <dbReference type="NCBI Taxonomy" id="1774945"/>
    <lineage>
        <taxon>Bacteria</taxon>
        <taxon>Pseudomonadati</taxon>
        <taxon>Bacteroidota</taxon>
        <taxon>Flavobacteriia</taxon>
        <taxon>Flavobacteriales</taxon>
        <taxon>Flavobacteriaceae</taxon>
        <taxon>Flavobacterium</taxon>
    </lineage>
</organism>
<dbReference type="PROSITE" id="PS50983">
    <property type="entry name" value="FE_B12_PBP"/>
    <property type="match status" value="1"/>
</dbReference>
<dbReference type="PANTHER" id="PTHR30535">
    <property type="entry name" value="VITAMIN B12-BINDING PROTEIN"/>
    <property type="match status" value="1"/>
</dbReference>
<keyword evidence="3" id="KW-1185">Reference proteome</keyword>
<proteinExistence type="predicted"/>
<dbReference type="PROSITE" id="PS51257">
    <property type="entry name" value="PROKAR_LIPOPROTEIN"/>
    <property type="match status" value="1"/>
</dbReference>
<gene>
    <name evidence="2" type="ORF">GOQ30_17895</name>
</gene>
<evidence type="ECO:0000313" key="2">
    <source>
        <dbReference type="EMBL" id="MVO11049.1"/>
    </source>
</evidence>
<dbReference type="SUPFAM" id="SSF53807">
    <property type="entry name" value="Helical backbone' metal receptor"/>
    <property type="match status" value="1"/>
</dbReference>